<dbReference type="Gene3D" id="3.40.50.300">
    <property type="entry name" value="P-loop containing nucleotide triphosphate hydrolases"/>
    <property type="match status" value="1"/>
</dbReference>
<dbReference type="InterPro" id="IPR027417">
    <property type="entry name" value="P-loop_NTPase"/>
</dbReference>
<comment type="caution">
    <text evidence="2">The sequence shown here is derived from an EMBL/GenBank/DDBJ whole genome shotgun (WGS) entry which is preliminary data.</text>
</comment>
<name>A0A0F9KPP0_9ZZZZ</name>
<protein>
    <recommendedName>
        <fullName evidence="3">AAA+ ATPase domain-containing protein</fullName>
    </recommendedName>
</protein>
<organism evidence="2">
    <name type="scientific">marine sediment metagenome</name>
    <dbReference type="NCBI Taxonomy" id="412755"/>
    <lineage>
        <taxon>unclassified sequences</taxon>
        <taxon>metagenomes</taxon>
        <taxon>ecological metagenomes</taxon>
    </lineage>
</organism>
<accession>A0A0F9KPP0</accession>
<evidence type="ECO:0000256" key="1">
    <source>
        <dbReference type="SAM" id="MobiDB-lite"/>
    </source>
</evidence>
<evidence type="ECO:0008006" key="3">
    <source>
        <dbReference type="Google" id="ProtNLM"/>
    </source>
</evidence>
<reference evidence="2" key="1">
    <citation type="journal article" date="2015" name="Nature">
        <title>Complex archaea that bridge the gap between prokaryotes and eukaryotes.</title>
        <authorList>
            <person name="Spang A."/>
            <person name="Saw J.H."/>
            <person name="Jorgensen S.L."/>
            <person name="Zaremba-Niedzwiedzka K."/>
            <person name="Martijn J."/>
            <person name="Lind A.E."/>
            <person name="van Eijk R."/>
            <person name="Schleper C."/>
            <person name="Guy L."/>
            <person name="Ettema T.J."/>
        </authorList>
    </citation>
    <scope>NUCLEOTIDE SEQUENCE</scope>
</reference>
<dbReference type="SUPFAM" id="SSF52540">
    <property type="entry name" value="P-loop containing nucleoside triphosphate hydrolases"/>
    <property type="match status" value="1"/>
</dbReference>
<proteinExistence type="predicted"/>
<feature type="region of interest" description="Disordered" evidence="1">
    <location>
        <begin position="357"/>
        <end position="406"/>
    </location>
</feature>
<dbReference type="EMBL" id="LAZR01007605">
    <property type="protein sequence ID" value="KKM84169.1"/>
    <property type="molecule type" value="Genomic_DNA"/>
</dbReference>
<evidence type="ECO:0000313" key="2">
    <source>
        <dbReference type="EMBL" id="KKM84169.1"/>
    </source>
</evidence>
<sequence length="460" mass="51936">MSKVDLTKAKEIINRLGMPALFTDVTFQRNSHSSTCTKEDWCVCDSDYPKDIALQGYHAPCVLNDHTACQVFLTTDTAYHFPRDIFIPQEDGTLPIDSSQYHLRELNPVQELLQYEKDTKSFGSPWLTTAAVLKLAERPVPWLWEPYLAPGALTVLYADTDAGKSTLICNLLNQMFAGETQFLGLPISPALVLYLMEDPPIALKWRTESKFFRTLRSSDHVRWFRQGTVVPGSDKGGHPIPVRVTEWNSESGPSYSSWVHEAIKQHRESALAHLPVLVIIDTITTFLGFEDGNSSTDVAGAMRELGLLADTTGAAILALHHARRPRDGKYRVNYMGSAQFKAQCEVFLSLQRQSSDRNNRQRSLELEKTRLSEHKDPLPLTLSDEKAYEIDPDPPKKSKGAGDYEKEERYREIWKADRALPGQSNRALAKTLQISDKTVRAALDYAEEHNWDEEETPDEA</sequence>
<gene>
    <name evidence="2" type="ORF">LCGC14_1301910</name>
</gene>
<dbReference type="AlphaFoldDB" id="A0A0F9KPP0"/>
<dbReference type="Pfam" id="PF13481">
    <property type="entry name" value="AAA_25"/>
    <property type="match status" value="1"/>
</dbReference>